<accession>A0A443L9B3</accession>
<dbReference type="AlphaFoldDB" id="A0A443L9B3"/>
<comment type="caution">
    <text evidence="1">The sequence shown here is derived from an EMBL/GenBank/DDBJ whole genome shotgun (WGS) entry which is preliminary data.</text>
</comment>
<evidence type="ECO:0000313" key="1">
    <source>
        <dbReference type="EMBL" id="RWR45744.1"/>
    </source>
</evidence>
<reference evidence="1 2" key="1">
    <citation type="submission" date="2019-01" db="EMBL/GenBank/DDBJ databases">
        <title>Sinorhodobacter populi sp. nov. isolated from the symptomatic bark tissue of Populus euramericana canker.</title>
        <authorList>
            <person name="Xu G."/>
        </authorList>
    </citation>
    <scope>NUCLEOTIDE SEQUENCE [LARGE SCALE GENOMIC DNA]</scope>
    <source>
        <strain evidence="1 2">CCTCC AB2012026</strain>
    </source>
</reference>
<name>A0A443L9B3_9RHOB</name>
<dbReference type="EMBL" id="SAVB01000023">
    <property type="protein sequence ID" value="RWR45744.1"/>
    <property type="molecule type" value="Genomic_DNA"/>
</dbReference>
<sequence length="79" mass="8992">MSIDPRINRPSACSCESDLARLQAALQVVARLLLDDLAYVPLFERLEEDIRQEEERQSNGPQARARALLARTEVDLKTR</sequence>
<protein>
    <submittedName>
        <fullName evidence="1">Uncharacterized protein</fullName>
    </submittedName>
</protein>
<gene>
    <name evidence="1" type="ORF">EOW65_16030</name>
</gene>
<keyword evidence="2" id="KW-1185">Reference proteome</keyword>
<evidence type="ECO:0000313" key="2">
    <source>
        <dbReference type="Proteomes" id="UP000286594"/>
    </source>
</evidence>
<dbReference type="Proteomes" id="UP000286594">
    <property type="component" value="Unassembled WGS sequence"/>
</dbReference>
<proteinExistence type="predicted"/>
<organism evidence="1 2">
    <name type="scientific">Paenirhodobacter ferrireducens</name>
    <dbReference type="NCBI Taxonomy" id="1215032"/>
    <lineage>
        <taxon>Bacteria</taxon>
        <taxon>Pseudomonadati</taxon>
        <taxon>Pseudomonadota</taxon>
        <taxon>Alphaproteobacteria</taxon>
        <taxon>Rhodobacterales</taxon>
        <taxon>Rhodobacter group</taxon>
        <taxon>Paenirhodobacter</taxon>
    </lineage>
</organism>
<dbReference type="RefSeq" id="WP_128151142.1">
    <property type="nucleotide sequence ID" value="NZ_SAVB01000023.1"/>
</dbReference>